<comment type="caution">
    <text evidence="1">The sequence shown here is derived from an EMBL/GenBank/DDBJ whole genome shotgun (WGS) entry which is preliminary data.</text>
</comment>
<gene>
    <name evidence="1" type="ORF">PR003_g4380</name>
</gene>
<protein>
    <submittedName>
        <fullName evidence="1">Uncharacterized protein</fullName>
    </submittedName>
</protein>
<evidence type="ECO:0000313" key="2">
    <source>
        <dbReference type="Proteomes" id="UP000434957"/>
    </source>
</evidence>
<proteinExistence type="predicted"/>
<sequence>MYSSAVLLLCACFKSRKLGAAKRRELRRRLYVETCIDEWRRMVRVRHYITLDC</sequence>
<dbReference type="Proteomes" id="UP000434957">
    <property type="component" value="Unassembled WGS sequence"/>
</dbReference>
<reference evidence="1 2" key="1">
    <citation type="submission" date="2018-08" db="EMBL/GenBank/DDBJ databases">
        <title>Genomic investigation of the strawberry pathogen Phytophthora fragariae indicates pathogenicity is determined by transcriptional variation in three key races.</title>
        <authorList>
            <person name="Adams T.M."/>
            <person name="Armitage A.D."/>
            <person name="Sobczyk M.K."/>
            <person name="Bates H.J."/>
            <person name="Dunwell J.M."/>
            <person name="Nellist C.F."/>
            <person name="Harrison R.J."/>
        </authorList>
    </citation>
    <scope>NUCLEOTIDE SEQUENCE [LARGE SCALE GENOMIC DNA]</scope>
    <source>
        <strain evidence="1 2">SCRP333</strain>
    </source>
</reference>
<dbReference type="AlphaFoldDB" id="A0A6A4G205"/>
<keyword evidence="2" id="KW-1185">Reference proteome</keyword>
<organism evidence="1 2">
    <name type="scientific">Phytophthora rubi</name>
    <dbReference type="NCBI Taxonomy" id="129364"/>
    <lineage>
        <taxon>Eukaryota</taxon>
        <taxon>Sar</taxon>
        <taxon>Stramenopiles</taxon>
        <taxon>Oomycota</taxon>
        <taxon>Peronosporomycetes</taxon>
        <taxon>Peronosporales</taxon>
        <taxon>Peronosporaceae</taxon>
        <taxon>Phytophthora</taxon>
    </lineage>
</organism>
<accession>A0A6A4G205</accession>
<dbReference type="EMBL" id="QXFT01000165">
    <property type="protein sequence ID" value="KAE9352455.1"/>
    <property type="molecule type" value="Genomic_DNA"/>
</dbReference>
<name>A0A6A4G205_9STRA</name>
<evidence type="ECO:0000313" key="1">
    <source>
        <dbReference type="EMBL" id="KAE9352455.1"/>
    </source>
</evidence>